<evidence type="ECO:0000313" key="3">
    <source>
        <dbReference type="EMBL" id="KAA4088782.1"/>
    </source>
</evidence>
<comment type="similarity">
    <text evidence="1">Belongs to the short-chain fatty acyl-CoA assimilation regulator (ScfR) family.</text>
</comment>
<gene>
    <name evidence="3" type="ORF">F3D66_29375</name>
</gene>
<dbReference type="Gene3D" id="1.10.10.2910">
    <property type="match status" value="1"/>
</dbReference>
<dbReference type="InterPro" id="IPR010982">
    <property type="entry name" value="Lambda_DNA-bd_dom_sf"/>
</dbReference>
<proteinExistence type="inferred from homology"/>
<dbReference type="PANTHER" id="PTHR43236">
    <property type="entry name" value="ANTITOXIN HIGA1"/>
    <property type="match status" value="1"/>
</dbReference>
<feature type="domain" description="HTH cro/C1-type" evidence="2">
    <location>
        <begin position="24"/>
        <end position="78"/>
    </location>
</feature>
<dbReference type="InterPro" id="IPR052345">
    <property type="entry name" value="Rad_response_metalloprotease"/>
</dbReference>
<dbReference type="PANTHER" id="PTHR43236:SF1">
    <property type="entry name" value="BLL7220 PROTEIN"/>
    <property type="match status" value="1"/>
</dbReference>
<dbReference type="InterPro" id="IPR001387">
    <property type="entry name" value="Cro/C1-type_HTH"/>
</dbReference>
<evidence type="ECO:0000313" key="4">
    <source>
        <dbReference type="Proteomes" id="UP000473905"/>
    </source>
</evidence>
<organism evidence="3 4">
    <name type="scientific">Bacteroides ovatus</name>
    <dbReference type="NCBI Taxonomy" id="28116"/>
    <lineage>
        <taxon>Bacteria</taxon>
        <taxon>Pseudomonadati</taxon>
        <taxon>Bacteroidota</taxon>
        <taxon>Bacteroidia</taxon>
        <taxon>Bacteroidales</taxon>
        <taxon>Bacteroidaceae</taxon>
        <taxon>Bacteroides</taxon>
    </lineage>
</organism>
<keyword evidence="4" id="KW-1185">Reference proteome</keyword>
<dbReference type="SMART" id="SM00530">
    <property type="entry name" value="HTH_XRE"/>
    <property type="match status" value="1"/>
</dbReference>
<accession>A0A5M5CYG8</accession>
<comment type="caution">
    <text evidence="3">The sequence shown here is derived from an EMBL/GenBank/DDBJ whole genome shotgun (WGS) entry which is preliminary data.</text>
</comment>
<evidence type="ECO:0000256" key="1">
    <source>
        <dbReference type="ARBA" id="ARBA00007227"/>
    </source>
</evidence>
<dbReference type="CDD" id="cd00093">
    <property type="entry name" value="HTH_XRE"/>
    <property type="match status" value="1"/>
</dbReference>
<reference evidence="3 4" key="1">
    <citation type="journal article" date="2019" name="Nat. Med.">
        <title>A library of human gut bacterial isolates paired with longitudinal multiomics data enables mechanistic microbiome research.</title>
        <authorList>
            <person name="Poyet M."/>
            <person name="Groussin M."/>
            <person name="Gibbons S.M."/>
            <person name="Avila-Pacheco J."/>
            <person name="Jiang X."/>
            <person name="Kearney S.M."/>
            <person name="Perrotta A.R."/>
            <person name="Berdy B."/>
            <person name="Zhao S."/>
            <person name="Lieberman T.D."/>
            <person name="Swanson P.K."/>
            <person name="Smith M."/>
            <person name="Roesemann S."/>
            <person name="Alexander J.E."/>
            <person name="Rich S.A."/>
            <person name="Livny J."/>
            <person name="Vlamakis H."/>
            <person name="Clish C."/>
            <person name="Bullock K."/>
            <person name="Deik A."/>
            <person name="Scott J."/>
            <person name="Pierce K.A."/>
            <person name="Xavier R.J."/>
            <person name="Alm E.J."/>
        </authorList>
    </citation>
    <scope>NUCLEOTIDE SEQUENCE [LARGE SCALE GENOMIC DNA]</scope>
    <source>
        <strain evidence="3 4">BIOML-A134</strain>
    </source>
</reference>
<dbReference type="SUPFAM" id="SSF47413">
    <property type="entry name" value="lambda repressor-like DNA-binding domains"/>
    <property type="match status" value="1"/>
</dbReference>
<dbReference type="Proteomes" id="UP000473905">
    <property type="component" value="Unassembled WGS sequence"/>
</dbReference>
<sequence length="369" mass="42510">MMTTMATRNESKTPWTATHPGTILRYELEDREISQKDFAVMIGMQKSHLNELIKGKRPITKPIADKIEEVLGISAVSLVNMQTQYEYDMKVIEQRGVEEFEAQNALSLYNEIFDVKTLFKRIGKELTTAVQQMQYISETLCLPQPAELKLETSGMFRKSAKTGQDPRMLMTWKLLAESKAKRQKVSQPFNQERRNEVVAALVRALHDNRSTENTVKEILAAEGIAFCIEEKVDKASVDGYSYIEDGIPYIILTRRYDRIDNFAFALMHEVGHIYLHYLDGRRSDCKLSIPDYDNESAEEKEANAFAANALIPNEEWKNAPKVRLNPAMIQRKYTQWANEKGLNKWIVLGRISYETGMYKFRSDESRRIG</sequence>
<dbReference type="EMBL" id="VWKB01000068">
    <property type="protein sequence ID" value="KAA4088782.1"/>
    <property type="molecule type" value="Genomic_DNA"/>
</dbReference>
<dbReference type="Pfam" id="PF06114">
    <property type="entry name" value="Peptidase_M78"/>
    <property type="match status" value="1"/>
</dbReference>
<evidence type="ECO:0000259" key="2">
    <source>
        <dbReference type="PROSITE" id="PS50943"/>
    </source>
</evidence>
<dbReference type="PROSITE" id="PS50943">
    <property type="entry name" value="HTH_CROC1"/>
    <property type="match status" value="1"/>
</dbReference>
<name>A0A5M5CYG8_BACOV</name>
<dbReference type="Gene3D" id="1.10.260.40">
    <property type="entry name" value="lambda repressor-like DNA-binding domains"/>
    <property type="match status" value="1"/>
</dbReference>
<protein>
    <submittedName>
        <fullName evidence="3">ImmA/IrrE family metallo-endopeptidase</fullName>
    </submittedName>
</protein>
<dbReference type="Pfam" id="PF01381">
    <property type="entry name" value="HTH_3"/>
    <property type="match status" value="1"/>
</dbReference>
<dbReference type="InterPro" id="IPR010359">
    <property type="entry name" value="IrrE_HExxH"/>
</dbReference>
<dbReference type="GO" id="GO:0003677">
    <property type="term" value="F:DNA binding"/>
    <property type="evidence" value="ECO:0007669"/>
    <property type="project" value="InterPro"/>
</dbReference>
<dbReference type="AlphaFoldDB" id="A0A5M5CYG8"/>